<dbReference type="FunFam" id="3.40.50.300:FF:000207">
    <property type="entry name" value="CTP synthase"/>
    <property type="match status" value="1"/>
</dbReference>
<comment type="function">
    <text evidence="9">Catalyzes the ATP-dependent amination of UTP to CTP with either L-glutamine or ammonia as the source of nitrogen.</text>
</comment>
<dbReference type="Pfam" id="PF00117">
    <property type="entry name" value="GATase"/>
    <property type="match status" value="1"/>
</dbReference>
<feature type="region of interest" description="Disordered" evidence="10">
    <location>
        <begin position="508"/>
        <end position="542"/>
    </location>
</feature>
<reference evidence="13 14" key="1">
    <citation type="journal article" date="2018" name="Mol. Biol. Evol.">
        <title>Broad Genomic Sampling Reveals a Smut Pathogenic Ancestry of the Fungal Clade Ustilaginomycotina.</title>
        <authorList>
            <person name="Kijpornyongpan T."/>
            <person name="Mondo S.J."/>
            <person name="Barry K."/>
            <person name="Sandor L."/>
            <person name="Lee J."/>
            <person name="Lipzen A."/>
            <person name="Pangilinan J."/>
            <person name="LaButti K."/>
            <person name="Hainaut M."/>
            <person name="Henrissat B."/>
            <person name="Grigoriev I.V."/>
            <person name="Spatafora J.W."/>
            <person name="Aime M.C."/>
        </authorList>
    </citation>
    <scope>NUCLEOTIDE SEQUENCE [LARGE SCALE GENOMIC DNA]</scope>
    <source>
        <strain evidence="13 14">MCA 3645</strain>
    </source>
</reference>
<dbReference type="GO" id="GO:0005524">
    <property type="term" value="F:ATP binding"/>
    <property type="evidence" value="ECO:0007669"/>
    <property type="project" value="UniProtKB-KW"/>
</dbReference>
<dbReference type="GO" id="GO:0003883">
    <property type="term" value="F:CTP synthase activity"/>
    <property type="evidence" value="ECO:0007669"/>
    <property type="project" value="UniProtKB-UniRule"/>
</dbReference>
<dbReference type="EC" id="6.3.4.2" evidence="9"/>
<dbReference type="Gene3D" id="3.40.50.300">
    <property type="entry name" value="P-loop containing nucleotide triphosphate hydrolases"/>
    <property type="match status" value="1"/>
</dbReference>
<proteinExistence type="inferred from homology"/>
<evidence type="ECO:0000256" key="10">
    <source>
        <dbReference type="SAM" id="MobiDB-lite"/>
    </source>
</evidence>
<organism evidence="13 14">
    <name type="scientific">Testicularia cyperi</name>
    <dbReference type="NCBI Taxonomy" id="1882483"/>
    <lineage>
        <taxon>Eukaryota</taxon>
        <taxon>Fungi</taxon>
        <taxon>Dikarya</taxon>
        <taxon>Basidiomycota</taxon>
        <taxon>Ustilaginomycotina</taxon>
        <taxon>Ustilaginomycetes</taxon>
        <taxon>Ustilaginales</taxon>
        <taxon>Anthracoideaceae</taxon>
        <taxon>Testicularia</taxon>
    </lineage>
</organism>
<evidence type="ECO:0000259" key="11">
    <source>
        <dbReference type="Pfam" id="PF00117"/>
    </source>
</evidence>
<comment type="catalytic activity">
    <reaction evidence="8 9">
        <text>UTP + L-glutamine + ATP + H2O = CTP + L-glutamate + ADP + phosphate + 2 H(+)</text>
        <dbReference type="Rhea" id="RHEA:26426"/>
        <dbReference type="ChEBI" id="CHEBI:15377"/>
        <dbReference type="ChEBI" id="CHEBI:15378"/>
        <dbReference type="ChEBI" id="CHEBI:29985"/>
        <dbReference type="ChEBI" id="CHEBI:30616"/>
        <dbReference type="ChEBI" id="CHEBI:37563"/>
        <dbReference type="ChEBI" id="CHEBI:43474"/>
        <dbReference type="ChEBI" id="CHEBI:46398"/>
        <dbReference type="ChEBI" id="CHEBI:58359"/>
        <dbReference type="ChEBI" id="CHEBI:456216"/>
        <dbReference type="EC" id="6.3.4.2"/>
    </reaction>
</comment>
<evidence type="ECO:0000256" key="2">
    <source>
        <dbReference type="ARBA" id="ARBA00007533"/>
    </source>
</evidence>
<dbReference type="GO" id="GO:0097268">
    <property type="term" value="C:cytoophidium"/>
    <property type="evidence" value="ECO:0007669"/>
    <property type="project" value="TreeGrafter"/>
</dbReference>
<dbReference type="CDD" id="cd01746">
    <property type="entry name" value="GATase1_CTP_Synthase"/>
    <property type="match status" value="1"/>
</dbReference>
<dbReference type="GO" id="GO:0042802">
    <property type="term" value="F:identical protein binding"/>
    <property type="evidence" value="ECO:0007669"/>
    <property type="project" value="TreeGrafter"/>
</dbReference>
<keyword evidence="4 9" id="KW-0547">Nucleotide-binding</keyword>
<dbReference type="Pfam" id="PF06418">
    <property type="entry name" value="CTP_synth_N"/>
    <property type="match status" value="1"/>
</dbReference>
<dbReference type="InterPro" id="IPR017456">
    <property type="entry name" value="CTP_synthase_N"/>
</dbReference>
<gene>
    <name evidence="13" type="ORF">BCV70DRAFT_202969</name>
</gene>
<accession>A0A317XG13</accession>
<dbReference type="PROSITE" id="PS51273">
    <property type="entry name" value="GATASE_TYPE_1"/>
    <property type="match status" value="1"/>
</dbReference>
<evidence type="ECO:0000256" key="6">
    <source>
        <dbReference type="ARBA" id="ARBA00022962"/>
    </source>
</evidence>
<dbReference type="OrthoDB" id="1739076at2759"/>
<dbReference type="FunFam" id="3.40.50.880:FF:000069">
    <property type="entry name" value="CTP synthase"/>
    <property type="match status" value="1"/>
</dbReference>
<evidence type="ECO:0000256" key="3">
    <source>
        <dbReference type="ARBA" id="ARBA00022598"/>
    </source>
</evidence>
<dbReference type="InterPro" id="IPR027417">
    <property type="entry name" value="P-loop_NTPase"/>
</dbReference>
<dbReference type="STRING" id="1882483.A0A317XG13"/>
<dbReference type="FunCoup" id="A0A317XG13">
    <property type="interactions" value="243"/>
</dbReference>
<dbReference type="InterPro" id="IPR033828">
    <property type="entry name" value="GATase1_CTP_Synthase"/>
</dbReference>
<sequence>MKYIVVSGGVISGIGKGVIASSTGLLLKTLGLRVTAIKVDPYMNIDAGTMSPTEHGEVYVLDDGGEADLDLGNYERYLDVTLSRDNNITTGKIYSNVIEKERKGDYLGKTVQIVPHLTNAIQDWIERVAQRPVDGSGEPADVCIVELGGTVGDIESAPFVEAMRQFQFRVGHENFALIHVSLVPVVGGEQKTKPTQAAIRDLRGLGLVPDMIAARCEAPLERAVINKLSMFCHVGPEQVMAVPNVNSTYHVPLLLEEQGMVRFFEKRLGLGVNIPRPMKEQGVELRRRWRDLTVGHDRQIDKVEIVLVGKYTSLHDSYMSVVKSLEHAALRCHRKLELKWVESSDLEPMAESENPVKYHQAWQALCSAKGILVPGGFGTRGTEGMISAARWAREKRVPYLGICLGFQIAVIEYVRNVLGIETAGSAELDASCKDPVVIYMPEISKTHLGGTMRLGLRPSIFQQGTEEWSKIRQLYGGQPMVWERHRHRYEVNPEYVERIESAASTVKTAKSVPQKVPADIPPTSPSLSFTSPRLGSQAEQKSAPVVDELKFVGRDEKGERMQIAELKGHPYFVGMQAHPEFCSRPLNPSPPFLGFVAASAGLLEEQLAMQKNYVPPHPKSHMIPESEMVKRREAGELGDKPATTPPGAATPTRSLSVNRGPTNKPDLAIAARIAAAEKANGAAPNQA</sequence>
<keyword evidence="14" id="KW-1185">Reference proteome</keyword>
<feature type="compositionally biased region" description="Low complexity" evidence="10">
    <location>
        <begin position="641"/>
        <end position="652"/>
    </location>
</feature>
<evidence type="ECO:0000259" key="12">
    <source>
        <dbReference type="Pfam" id="PF06418"/>
    </source>
</evidence>
<name>A0A317XG13_9BASI</name>
<dbReference type="InterPro" id="IPR029062">
    <property type="entry name" value="Class_I_gatase-like"/>
</dbReference>
<protein>
    <recommendedName>
        <fullName evidence="9">CTP synthase</fullName>
        <ecNumber evidence="9">6.3.4.2</ecNumber>
    </recommendedName>
    <alternativeName>
        <fullName evidence="9">UTP--ammonia ligase</fullName>
    </alternativeName>
</protein>
<dbReference type="NCBIfam" id="TIGR00337">
    <property type="entry name" value="PyrG"/>
    <property type="match status" value="1"/>
</dbReference>
<dbReference type="EMBL" id="KZ819211">
    <property type="protein sequence ID" value="PWY97316.1"/>
    <property type="molecule type" value="Genomic_DNA"/>
</dbReference>
<keyword evidence="7 9" id="KW-0665">Pyrimidine biosynthesis</keyword>
<evidence type="ECO:0000313" key="14">
    <source>
        <dbReference type="Proteomes" id="UP000246740"/>
    </source>
</evidence>
<feature type="region of interest" description="Disordered" evidence="10">
    <location>
        <begin position="637"/>
        <end position="664"/>
    </location>
</feature>
<keyword evidence="3 9" id="KW-0436">Ligase</keyword>
<dbReference type="Proteomes" id="UP000246740">
    <property type="component" value="Unassembled WGS sequence"/>
</dbReference>
<feature type="domain" description="CTP synthase N-terminal" evidence="12">
    <location>
        <begin position="2"/>
        <end position="270"/>
    </location>
</feature>
<dbReference type="GO" id="GO:0019856">
    <property type="term" value="P:pyrimidine nucleobase biosynthetic process"/>
    <property type="evidence" value="ECO:0007669"/>
    <property type="project" value="TreeGrafter"/>
</dbReference>
<comment type="similarity">
    <text evidence="2 9">Belongs to the CTP synthase family.</text>
</comment>
<evidence type="ECO:0000256" key="8">
    <source>
        <dbReference type="ARBA" id="ARBA00047781"/>
    </source>
</evidence>
<evidence type="ECO:0000256" key="7">
    <source>
        <dbReference type="ARBA" id="ARBA00022975"/>
    </source>
</evidence>
<evidence type="ECO:0000256" key="1">
    <source>
        <dbReference type="ARBA" id="ARBA00005171"/>
    </source>
</evidence>
<keyword evidence="5 9" id="KW-0067">ATP-binding</keyword>
<evidence type="ECO:0000313" key="13">
    <source>
        <dbReference type="EMBL" id="PWY97316.1"/>
    </source>
</evidence>
<dbReference type="InterPro" id="IPR017926">
    <property type="entry name" value="GATASE"/>
</dbReference>
<comment type="pathway">
    <text evidence="1 9">Pyrimidine metabolism; CTP biosynthesis via de novo pathway; CTP from UDP: step 2/2.</text>
</comment>
<dbReference type="CDD" id="cd03113">
    <property type="entry name" value="CTPS_N"/>
    <property type="match status" value="1"/>
</dbReference>
<dbReference type="GO" id="GO:0044210">
    <property type="term" value="P:'de novo' CTP biosynthetic process"/>
    <property type="evidence" value="ECO:0007669"/>
    <property type="project" value="UniProtKB-UniRule"/>
</dbReference>
<dbReference type="SUPFAM" id="SSF52317">
    <property type="entry name" value="Class I glutamine amidotransferase-like"/>
    <property type="match status" value="2"/>
</dbReference>
<dbReference type="InterPro" id="IPR004468">
    <property type="entry name" value="CTP_synthase"/>
</dbReference>
<dbReference type="NCBIfam" id="NF003792">
    <property type="entry name" value="PRK05380.1"/>
    <property type="match status" value="1"/>
</dbReference>
<dbReference type="AlphaFoldDB" id="A0A317XG13"/>
<feature type="domain" description="Glutamine amidotransferase" evidence="11">
    <location>
        <begin position="314"/>
        <end position="497"/>
    </location>
</feature>
<dbReference type="UniPathway" id="UPA00159">
    <property type="reaction ID" value="UER00277"/>
</dbReference>
<evidence type="ECO:0000256" key="5">
    <source>
        <dbReference type="ARBA" id="ARBA00022840"/>
    </source>
</evidence>
<evidence type="ECO:0000256" key="4">
    <source>
        <dbReference type="ARBA" id="ARBA00022741"/>
    </source>
</evidence>
<evidence type="ECO:0000256" key="9">
    <source>
        <dbReference type="RuleBase" id="RU810713"/>
    </source>
</evidence>
<dbReference type="PANTHER" id="PTHR11550">
    <property type="entry name" value="CTP SYNTHASE"/>
    <property type="match status" value="1"/>
</dbReference>
<dbReference type="SUPFAM" id="SSF52540">
    <property type="entry name" value="P-loop containing nucleoside triphosphate hydrolases"/>
    <property type="match status" value="1"/>
</dbReference>
<dbReference type="InParanoid" id="A0A317XG13"/>
<dbReference type="PANTHER" id="PTHR11550:SF0">
    <property type="entry name" value="CTP SYNTHASE-RELATED"/>
    <property type="match status" value="1"/>
</dbReference>
<keyword evidence="6 9" id="KW-0315">Glutamine amidotransferase</keyword>
<dbReference type="Gene3D" id="3.40.50.880">
    <property type="match status" value="2"/>
</dbReference>
<dbReference type="GO" id="GO:0005737">
    <property type="term" value="C:cytoplasm"/>
    <property type="evidence" value="ECO:0007669"/>
    <property type="project" value="TreeGrafter"/>
</dbReference>